<keyword evidence="2" id="KW-1185">Reference proteome</keyword>
<dbReference type="PANTHER" id="PTHR37310">
    <property type="entry name" value="CYTOPLASMIC PROTEIN-RELATED"/>
    <property type="match status" value="1"/>
</dbReference>
<proteinExistence type="predicted"/>
<organism evidence="1 2">
    <name type="scientific">Rufibacter radiotolerans</name>
    <dbReference type="NCBI Taxonomy" id="1379910"/>
    <lineage>
        <taxon>Bacteria</taxon>
        <taxon>Pseudomonadati</taxon>
        <taxon>Bacteroidota</taxon>
        <taxon>Cytophagia</taxon>
        <taxon>Cytophagales</taxon>
        <taxon>Hymenobacteraceae</taxon>
        <taxon>Rufibacter</taxon>
    </lineage>
</organism>
<dbReference type="KEGG" id="ruf:TH63_00885"/>
<dbReference type="Gene3D" id="1.20.1270.360">
    <property type="match status" value="1"/>
</dbReference>
<evidence type="ECO:0000313" key="2">
    <source>
        <dbReference type="Proteomes" id="UP000036458"/>
    </source>
</evidence>
<dbReference type="Pfam" id="PF03860">
    <property type="entry name" value="Csp"/>
    <property type="match status" value="1"/>
</dbReference>
<dbReference type="RefSeq" id="WP_048919261.1">
    <property type="nucleotide sequence ID" value="NZ_CP010777.1"/>
</dbReference>
<dbReference type="Proteomes" id="UP000036458">
    <property type="component" value="Chromosome"/>
</dbReference>
<reference evidence="1 2" key="1">
    <citation type="submission" date="2015-01" db="EMBL/GenBank/DDBJ databases">
        <title>Rufibacter sp./DG31D/ whole genome sequencing.</title>
        <authorList>
            <person name="Kim M.K."/>
            <person name="Srinivasan S."/>
            <person name="Lee J.-J."/>
        </authorList>
    </citation>
    <scope>NUCLEOTIDE SEQUENCE [LARGE SCALE GENOMIC DNA]</scope>
    <source>
        <strain evidence="1 2">DG31D</strain>
    </source>
</reference>
<dbReference type="PATRIC" id="fig|1379910.4.peg.185"/>
<dbReference type="CDD" id="cd08026">
    <property type="entry name" value="DUF326"/>
    <property type="match status" value="1"/>
</dbReference>
<sequence>MHNSQNQPAIDALMACILECEHCATACLQEEDVKMMVRCIQLDRDCADICKLTMTLLARGSEHGKHLLRECMEVCEACAAECGKHHHEHCQRCAEACRRCAEACRSLAA</sequence>
<dbReference type="InterPro" id="IPR005560">
    <property type="entry name" value="Csp_YhjQ"/>
</dbReference>
<protein>
    <submittedName>
        <fullName evidence="1">Ferredoxin</fullName>
    </submittedName>
</protein>
<gene>
    <name evidence="1" type="ORF">TH63_00885</name>
</gene>
<dbReference type="InterPro" id="IPR044543">
    <property type="entry name" value="YHJQ-like"/>
</dbReference>
<dbReference type="PANTHER" id="PTHR37310:SF1">
    <property type="entry name" value="CYTOPLASMIC PROTEIN"/>
    <property type="match status" value="1"/>
</dbReference>
<dbReference type="OrthoDB" id="5396211at2"/>
<name>A0A0H4VFW2_9BACT</name>
<accession>A0A0H4VFW2</accession>
<dbReference type="EMBL" id="CP010777">
    <property type="protein sequence ID" value="AKQ44510.1"/>
    <property type="molecule type" value="Genomic_DNA"/>
</dbReference>
<dbReference type="STRING" id="1379910.TH63_00885"/>
<dbReference type="AlphaFoldDB" id="A0A0H4VFW2"/>
<evidence type="ECO:0000313" key="1">
    <source>
        <dbReference type="EMBL" id="AKQ44510.1"/>
    </source>
</evidence>